<dbReference type="InterPro" id="IPR044839">
    <property type="entry name" value="NDR1-like"/>
</dbReference>
<feature type="transmembrane region" description="Helical" evidence="6">
    <location>
        <begin position="95"/>
        <end position="118"/>
    </location>
</feature>
<evidence type="ECO:0000256" key="4">
    <source>
        <dbReference type="ARBA" id="ARBA00023136"/>
    </source>
</evidence>
<dbReference type="Proteomes" id="UP000238479">
    <property type="component" value="Chromosome 7"/>
</dbReference>
<dbReference type="OMA" id="YQGHQNK"/>
<organism evidence="8 9">
    <name type="scientific">Rosa chinensis</name>
    <name type="common">China rose</name>
    <dbReference type="NCBI Taxonomy" id="74649"/>
    <lineage>
        <taxon>Eukaryota</taxon>
        <taxon>Viridiplantae</taxon>
        <taxon>Streptophyta</taxon>
        <taxon>Embryophyta</taxon>
        <taxon>Tracheophyta</taxon>
        <taxon>Spermatophyta</taxon>
        <taxon>Magnoliopsida</taxon>
        <taxon>eudicotyledons</taxon>
        <taxon>Gunneridae</taxon>
        <taxon>Pentapetalae</taxon>
        <taxon>rosids</taxon>
        <taxon>fabids</taxon>
        <taxon>Rosales</taxon>
        <taxon>Rosaceae</taxon>
        <taxon>Rosoideae</taxon>
        <taxon>Rosoideae incertae sedis</taxon>
        <taxon>Rosa</taxon>
    </lineage>
</organism>
<proteinExistence type="predicted"/>
<keyword evidence="9" id="KW-1185">Reference proteome</keyword>
<dbReference type="GO" id="GO:0098542">
    <property type="term" value="P:defense response to other organism"/>
    <property type="evidence" value="ECO:0007669"/>
    <property type="project" value="InterPro"/>
</dbReference>
<keyword evidence="4 6" id="KW-0472">Membrane</keyword>
<reference evidence="8 9" key="1">
    <citation type="journal article" date="2018" name="Nat. Genet.">
        <title>The Rosa genome provides new insights in the design of modern roses.</title>
        <authorList>
            <person name="Bendahmane M."/>
        </authorList>
    </citation>
    <scope>NUCLEOTIDE SEQUENCE [LARGE SCALE GENOMIC DNA]</scope>
    <source>
        <strain evidence="9">cv. Old Blush</strain>
    </source>
</reference>
<evidence type="ECO:0000256" key="6">
    <source>
        <dbReference type="SAM" id="Phobius"/>
    </source>
</evidence>
<dbReference type="Gramene" id="PRQ15759">
    <property type="protein sequence ID" value="PRQ15759"/>
    <property type="gene ID" value="RchiOBHm_Chr7g0176941"/>
</dbReference>
<dbReference type="EMBL" id="PDCK01000045">
    <property type="protein sequence ID" value="PRQ15759.1"/>
    <property type="molecule type" value="Genomic_DNA"/>
</dbReference>
<dbReference type="InterPro" id="IPR004864">
    <property type="entry name" value="LEA_2"/>
</dbReference>
<protein>
    <submittedName>
        <fullName evidence="8">Putative Late embryogenesis abundant protein, LEA-14</fullName>
    </submittedName>
</protein>
<evidence type="ECO:0000256" key="1">
    <source>
        <dbReference type="ARBA" id="ARBA00004167"/>
    </source>
</evidence>
<dbReference type="PANTHER" id="PTHR31234">
    <property type="entry name" value="LATE EMBRYOGENESIS ABUNDANT (LEA) HYDROXYPROLINE-RICH GLYCOPROTEIN FAMILY"/>
    <property type="match status" value="1"/>
</dbReference>
<comment type="caution">
    <text evidence="8">The sequence shown here is derived from an EMBL/GenBank/DDBJ whole genome shotgun (WGS) entry which is preliminary data.</text>
</comment>
<evidence type="ECO:0000256" key="5">
    <source>
        <dbReference type="SAM" id="MobiDB-lite"/>
    </source>
</evidence>
<dbReference type="GO" id="GO:0005886">
    <property type="term" value="C:plasma membrane"/>
    <property type="evidence" value="ECO:0007669"/>
    <property type="project" value="TreeGrafter"/>
</dbReference>
<feature type="domain" description="Late embryogenesis abundant protein LEA-2 subgroup" evidence="7">
    <location>
        <begin position="151"/>
        <end position="246"/>
    </location>
</feature>
<name>A0A2P6P1G7_ROSCH</name>
<evidence type="ECO:0000256" key="2">
    <source>
        <dbReference type="ARBA" id="ARBA00022692"/>
    </source>
</evidence>
<gene>
    <name evidence="8" type="ORF">RchiOBHm_Chr7g0176941</name>
</gene>
<comment type="subcellular location">
    <subcellularLocation>
        <location evidence="1">Membrane</location>
        <topology evidence="1">Single-pass membrane protein</topology>
    </subcellularLocation>
</comment>
<evidence type="ECO:0000256" key="3">
    <source>
        <dbReference type="ARBA" id="ARBA00022989"/>
    </source>
</evidence>
<dbReference type="OrthoDB" id="1917746at2759"/>
<evidence type="ECO:0000313" key="8">
    <source>
        <dbReference type="EMBL" id="PRQ15759.1"/>
    </source>
</evidence>
<sequence length="278" mass="30830">MADHQRIHPAVDVEAPPPSPTVPPMVPHGHQSSSTITQKEMKERGIGTSPVDQQHRPPLGLRPSQVARAIPVIPAEPEQPEKRSSSSTYCRCMCWALSILLLVLITIGATGGILYIIFRPKLPSYSVNSLKISDLRLKLDMSLYAEFDVKITANNPNKKIGIYYEQGGRLSVWYINMRLCEGALPKFYQGHQNKTVINVVLTGQNQYGNTLMNALQQQQQTGSIPLDLKVDAPVAIQVGTLKLRKVRILGQCLLVVDSLTANNFISIKANNCRFRLKP</sequence>
<dbReference type="Pfam" id="PF03168">
    <property type="entry name" value="LEA_2"/>
    <property type="match status" value="1"/>
</dbReference>
<dbReference type="AlphaFoldDB" id="A0A2P6P1G7"/>
<feature type="region of interest" description="Disordered" evidence="5">
    <location>
        <begin position="1"/>
        <end position="60"/>
    </location>
</feature>
<dbReference type="STRING" id="74649.A0A2P6P1G7"/>
<feature type="compositionally biased region" description="Basic and acidic residues" evidence="5">
    <location>
        <begin position="1"/>
        <end position="11"/>
    </location>
</feature>
<keyword evidence="3 6" id="KW-1133">Transmembrane helix</keyword>
<keyword evidence="2 6" id="KW-0812">Transmembrane</keyword>
<evidence type="ECO:0000259" key="7">
    <source>
        <dbReference type="Pfam" id="PF03168"/>
    </source>
</evidence>
<dbReference type="PANTHER" id="PTHR31234:SF72">
    <property type="entry name" value="NDR1_HIN1-LIKE PROTEIN 6"/>
    <property type="match status" value="1"/>
</dbReference>
<accession>A0A2P6P1G7</accession>
<evidence type="ECO:0000313" key="9">
    <source>
        <dbReference type="Proteomes" id="UP000238479"/>
    </source>
</evidence>
<feature type="compositionally biased region" description="Pro residues" evidence="5">
    <location>
        <begin position="15"/>
        <end position="26"/>
    </location>
</feature>